<evidence type="ECO:0000256" key="5">
    <source>
        <dbReference type="ARBA" id="ARBA00022692"/>
    </source>
</evidence>
<evidence type="ECO:0000256" key="1">
    <source>
        <dbReference type="ARBA" id="ARBA00004651"/>
    </source>
</evidence>
<dbReference type="AlphaFoldDB" id="A0A2P8DAJ4"/>
<organism evidence="9 10">
    <name type="scientific">Taibaiella chishuiensis</name>
    <dbReference type="NCBI Taxonomy" id="1434707"/>
    <lineage>
        <taxon>Bacteria</taxon>
        <taxon>Pseudomonadati</taxon>
        <taxon>Bacteroidota</taxon>
        <taxon>Chitinophagia</taxon>
        <taxon>Chitinophagales</taxon>
        <taxon>Chitinophagaceae</taxon>
        <taxon>Taibaiella</taxon>
    </lineage>
</organism>
<evidence type="ECO:0000256" key="4">
    <source>
        <dbReference type="ARBA" id="ARBA00022475"/>
    </source>
</evidence>
<feature type="transmembrane region" description="Helical" evidence="8">
    <location>
        <begin position="250"/>
        <end position="279"/>
    </location>
</feature>
<dbReference type="PANTHER" id="PTHR30472">
    <property type="entry name" value="FERRIC ENTEROBACTIN TRANSPORT SYSTEM PERMEASE PROTEIN"/>
    <property type="match status" value="1"/>
</dbReference>
<comment type="similarity">
    <text evidence="2">Belongs to the binding-protein-dependent transport system permease family. FecCD subfamily.</text>
</comment>
<dbReference type="PROSITE" id="PS51257">
    <property type="entry name" value="PROKAR_LIPOPROTEIN"/>
    <property type="match status" value="1"/>
</dbReference>
<keyword evidence="7 8" id="KW-0472">Membrane</keyword>
<sequence>MKEKGFFVLLIVLLVVACTWAVGTGALHMSPGQIAGMLCARLGIDAGAAFNEQQENVFWIIRLPRVLMAVLIGATLSVSGAAMQGLFRNPLADPGLIGISSSASTTTVLMIVLGGKLFGNYESVFGQYGLNVATFAGALLAIIIVYRISQQQGKTNVGIMLLAGVAVNALAGALTSFITLLASDQQLRSVTFWMMGSLGGANWSNVAGILPFCLGCIIGLPLLAKSLNAFSLGESDAANLGIRTERLKTVVMALCAMGVGASVAVAGIIGFVGLVIPHIIRMIIGPEHRSLLVASALSGASLLVMADLVSRTIAQPVEIPIGIITAMVGGPFFLYLLIREKKRTTII</sequence>
<dbReference type="RefSeq" id="WP_106520953.1">
    <property type="nucleotide sequence ID" value="NZ_PYGD01000001.1"/>
</dbReference>
<dbReference type="PANTHER" id="PTHR30472:SF25">
    <property type="entry name" value="ABC TRANSPORTER PERMEASE PROTEIN MJ0876-RELATED"/>
    <property type="match status" value="1"/>
</dbReference>
<dbReference type="OrthoDB" id="9811721at2"/>
<evidence type="ECO:0000256" key="2">
    <source>
        <dbReference type="ARBA" id="ARBA00007935"/>
    </source>
</evidence>
<dbReference type="FunFam" id="1.10.3470.10:FF:000001">
    <property type="entry name" value="Vitamin B12 ABC transporter permease BtuC"/>
    <property type="match status" value="1"/>
</dbReference>
<dbReference type="GO" id="GO:0022857">
    <property type="term" value="F:transmembrane transporter activity"/>
    <property type="evidence" value="ECO:0007669"/>
    <property type="project" value="InterPro"/>
</dbReference>
<reference evidence="9 10" key="1">
    <citation type="submission" date="2018-03" db="EMBL/GenBank/DDBJ databases">
        <title>Genomic Encyclopedia of Type Strains, Phase III (KMG-III): the genomes of soil and plant-associated and newly described type strains.</title>
        <authorList>
            <person name="Whitman W."/>
        </authorList>
    </citation>
    <scope>NUCLEOTIDE SEQUENCE [LARGE SCALE GENOMIC DNA]</scope>
    <source>
        <strain evidence="9 10">CGMCC 1.12700</strain>
    </source>
</reference>
<comment type="caution">
    <text evidence="9">The sequence shown here is derived from an EMBL/GenBank/DDBJ whole genome shotgun (WGS) entry which is preliminary data.</text>
</comment>
<evidence type="ECO:0000256" key="8">
    <source>
        <dbReference type="SAM" id="Phobius"/>
    </source>
</evidence>
<proteinExistence type="inferred from homology"/>
<keyword evidence="5 8" id="KW-0812">Transmembrane</keyword>
<keyword evidence="10" id="KW-1185">Reference proteome</keyword>
<dbReference type="InterPro" id="IPR000522">
    <property type="entry name" value="ABC_transptr_permease_BtuC"/>
</dbReference>
<dbReference type="Pfam" id="PF01032">
    <property type="entry name" value="FecCD"/>
    <property type="match status" value="1"/>
</dbReference>
<evidence type="ECO:0000256" key="3">
    <source>
        <dbReference type="ARBA" id="ARBA00022448"/>
    </source>
</evidence>
<keyword evidence="3" id="KW-0813">Transport</keyword>
<feature type="transmembrane region" description="Helical" evidence="8">
    <location>
        <begin position="125"/>
        <end position="146"/>
    </location>
</feature>
<protein>
    <submittedName>
        <fullName evidence="9">Iron complex transport system permease protein</fullName>
    </submittedName>
</protein>
<evidence type="ECO:0000256" key="7">
    <source>
        <dbReference type="ARBA" id="ARBA00023136"/>
    </source>
</evidence>
<dbReference type="SUPFAM" id="SSF81345">
    <property type="entry name" value="ABC transporter involved in vitamin B12 uptake, BtuC"/>
    <property type="match status" value="1"/>
</dbReference>
<feature type="transmembrane region" description="Helical" evidence="8">
    <location>
        <begin position="63"/>
        <end position="83"/>
    </location>
</feature>
<comment type="subcellular location">
    <subcellularLocation>
        <location evidence="1">Cell membrane</location>
        <topology evidence="1">Multi-pass membrane protein</topology>
    </subcellularLocation>
</comment>
<feature type="transmembrane region" description="Helical" evidence="8">
    <location>
        <begin position="158"/>
        <end position="182"/>
    </location>
</feature>
<accession>A0A2P8DAJ4</accession>
<feature type="transmembrane region" description="Helical" evidence="8">
    <location>
        <begin position="203"/>
        <end position="224"/>
    </location>
</feature>
<dbReference type="Gene3D" id="1.10.3470.10">
    <property type="entry name" value="ABC transporter involved in vitamin B12 uptake, BtuC"/>
    <property type="match status" value="1"/>
</dbReference>
<evidence type="ECO:0000313" key="10">
    <source>
        <dbReference type="Proteomes" id="UP000240572"/>
    </source>
</evidence>
<keyword evidence="4" id="KW-1003">Cell membrane</keyword>
<dbReference type="GO" id="GO:0005886">
    <property type="term" value="C:plasma membrane"/>
    <property type="evidence" value="ECO:0007669"/>
    <property type="project" value="UniProtKB-SubCell"/>
</dbReference>
<dbReference type="CDD" id="cd06550">
    <property type="entry name" value="TM_ABC_iron-siderophores_like"/>
    <property type="match status" value="1"/>
</dbReference>
<dbReference type="InterPro" id="IPR037294">
    <property type="entry name" value="ABC_BtuC-like"/>
</dbReference>
<evidence type="ECO:0000313" key="9">
    <source>
        <dbReference type="EMBL" id="PSK94232.1"/>
    </source>
</evidence>
<keyword evidence="6 8" id="KW-1133">Transmembrane helix</keyword>
<dbReference type="Proteomes" id="UP000240572">
    <property type="component" value="Unassembled WGS sequence"/>
</dbReference>
<gene>
    <name evidence="9" type="ORF">B0I18_101387</name>
</gene>
<dbReference type="EMBL" id="PYGD01000001">
    <property type="protein sequence ID" value="PSK94232.1"/>
    <property type="molecule type" value="Genomic_DNA"/>
</dbReference>
<name>A0A2P8DAJ4_9BACT</name>
<feature type="transmembrane region" description="Helical" evidence="8">
    <location>
        <begin position="319"/>
        <end position="338"/>
    </location>
</feature>
<evidence type="ECO:0000256" key="6">
    <source>
        <dbReference type="ARBA" id="ARBA00022989"/>
    </source>
</evidence>
<feature type="transmembrane region" description="Helical" evidence="8">
    <location>
        <begin position="95"/>
        <end position="113"/>
    </location>
</feature>
<dbReference type="GO" id="GO:0033214">
    <property type="term" value="P:siderophore-iron import into cell"/>
    <property type="evidence" value="ECO:0007669"/>
    <property type="project" value="TreeGrafter"/>
</dbReference>